<dbReference type="EMBL" id="JAHLKM010000036">
    <property type="protein sequence ID" value="MCQ4334780.1"/>
    <property type="molecule type" value="Genomic_DNA"/>
</dbReference>
<evidence type="ECO:0000313" key="2">
    <source>
        <dbReference type="EMBL" id="MCQ4334780.1"/>
    </source>
</evidence>
<dbReference type="PANTHER" id="PTHR34512">
    <property type="entry name" value="CELL SURFACE PROTEIN"/>
    <property type="match status" value="1"/>
</dbReference>
<dbReference type="AlphaFoldDB" id="A0A9R1D7V2"/>
<comment type="caution">
    <text evidence="2">The sequence shown here is derived from an EMBL/GenBank/DDBJ whole genome shotgun (WGS) entry which is preliminary data.</text>
</comment>
<name>A0A9R1D7V2_9EURY</name>
<feature type="domain" description="Pyrrolo-quinoline quinone repeat" evidence="1">
    <location>
        <begin position="306"/>
        <end position="396"/>
    </location>
</feature>
<sequence>MEELLQLHIVIPEEVPDNLHPEINGRFDDVHELLEGHFPVPNKDVPSYDHLGTTVSSSLFERRSDNLKHIDGIEAQLKDWYAKASVFRSSYEHSFGEFRSPADPDNHILLLVTNCEIEEPTIRWKLKKETLQAPPLVLDDEIFHANHGGIFAIDSASGDVLWEADDCQVVQVPVGNENQIIGNTGHEVIALSRAGGEVQWRTGFEISDDEIIDSRVAIGADNAYVGLRNGEIIALSLDTGDPRTLCECEDSVVRLQMIEPGLIATTNNGALYLVDSSGKTEWPDSANIAPSIKHSQDGCLYAGDSESLLAMAEEDGTVKWQVDFPVVNDIVQVGDKLCATTRRDLVLVDAKTGERVWDYHAANEFATVSNPVVVDGVVACVTSSTFVDEEIYSFEQNILHIFDPTDGTELQSFELGVGDCYGLSAENESIVCSAGGELICIENFPTPA</sequence>
<dbReference type="Gene3D" id="2.130.10.10">
    <property type="entry name" value="YVTN repeat-like/Quinoprotein amine dehydrogenase"/>
    <property type="match status" value="2"/>
</dbReference>
<protein>
    <submittedName>
        <fullName evidence="2">PQQ-like beta-propeller repeat protein</fullName>
    </submittedName>
</protein>
<dbReference type="PANTHER" id="PTHR34512:SF30">
    <property type="entry name" value="OUTER MEMBRANE PROTEIN ASSEMBLY FACTOR BAMB"/>
    <property type="match status" value="1"/>
</dbReference>
<keyword evidence="3" id="KW-1185">Reference proteome</keyword>
<reference evidence="2" key="1">
    <citation type="journal article" date="2023" name="Front. Microbiol.">
        <title>Genomic-based phylogenetic and metabolic analyses of the genus Natronomonas, and description of Natronomonas aquatica sp. nov.</title>
        <authorList>
            <person name="Garcia-Roldan A."/>
            <person name="Duran-Viseras A."/>
            <person name="de la Haba R.R."/>
            <person name="Corral P."/>
            <person name="Sanchez-Porro C."/>
            <person name="Ventosa A."/>
        </authorList>
    </citation>
    <scope>NUCLEOTIDE SEQUENCE</scope>
    <source>
        <strain evidence="2">F2-12</strain>
    </source>
</reference>
<dbReference type="InterPro" id="IPR015943">
    <property type="entry name" value="WD40/YVTN_repeat-like_dom_sf"/>
</dbReference>
<proteinExistence type="predicted"/>
<dbReference type="SMART" id="SM00564">
    <property type="entry name" value="PQQ"/>
    <property type="match status" value="5"/>
</dbReference>
<dbReference type="SUPFAM" id="SSF50998">
    <property type="entry name" value="Quinoprotein alcohol dehydrogenase-like"/>
    <property type="match status" value="1"/>
</dbReference>
<dbReference type="InterPro" id="IPR018391">
    <property type="entry name" value="PQQ_b-propeller_rpt"/>
</dbReference>
<organism evidence="2 3">
    <name type="scientific">Natronomonas aquatica</name>
    <dbReference type="NCBI Taxonomy" id="2841590"/>
    <lineage>
        <taxon>Archaea</taxon>
        <taxon>Methanobacteriati</taxon>
        <taxon>Methanobacteriota</taxon>
        <taxon>Stenosarchaea group</taxon>
        <taxon>Halobacteria</taxon>
        <taxon>Halobacteriales</taxon>
        <taxon>Natronomonadaceae</taxon>
        <taxon>Natronomonas</taxon>
    </lineage>
</organism>
<accession>A0A9R1D7V2</accession>
<dbReference type="RefSeq" id="WP_256030883.1">
    <property type="nucleotide sequence ID" value="NZ_JAHLKM010000036.1"/>
</dbReference>
<dbReference type="InterPro" id="IPR011047">
    <property type="entry name" value="Quinoprotein_ADH-like_sf"/>
</dbReference>
<dbReference type="Pfam" id="PF13360">
    <property type="entry name" value="PQQ_2"/>
    <property type="match status" value="2"/>
</dbReference>
<dbReference type="InterPro" id="IPR002372">
    <property type="entry name" value="PQQ_rpt_dom"/>
</dbReference>
<evidence type="ECO:0000259" key="1">
    <source>
        <dbReference type="Pfam" id="PF13360"/>
    </source>
</evidence>
<dbReference type="Proteomes" id="UP001139494">
    <property type="component" value="Unassembled WGS sequence"/>
</dbReference>
<gene>
    <name evidence="2" type="ORF">KM295_15100</name>
</gene>
<feature type="domain" description="Pyrrolo-quinoline quinone repeat" evidence="1">
    <location>
        <begin position="121"/>
        <end position="277"/>
    </location>
</feature>
<evidence type="ECO:0000313" key="3">
    <source>
        <dbReference type="Proteomes" id="UP001139494"/>
    </source>
</evidence>